<sequence>MSYRPSRAINNALTFPLLCLKSSIFKMTDMRVEVNMSNCRVLIILAIVFSWIISFPASSAQSNLSVSGTITFYGAIVDSPCNTAVVGQTITTSCYRDGETLTHRQTLSRNMPLLSQLPGNLASSRMEWLNPQRSLGIMTVTYL</sequence>
<evidence type="ECO:0008006" key="4">
    <source>
        <dbReference type="Google" id="ProtNLM"/>
    </source>
</evidence>
<name>A0A0T9UH01_YERAE</name>
<keyword evidence="1" id="KW-0472">Membrane</keyword>
<dbReference type="Proteomes" id="UP000040088">
    <property type="component" value="Unassembled WGS sequence"/>
</dbReference>
<evidence type="ECO:0000313" key="3">
    <source>
        <dbReference type="Proteomes" id="UP000040088"/>
    </source>
</evidence>
<dbReference type="EMBL" id="CQEM01000013">
    <property type="protein sequence ID" value="CNL41000.1"/>
    <property type="molecule type" value="Genomic_DNA"/>
</dbReference>
<keyword evidence="1" id="KW-0812">Transmembrane</keyword>
<gene>
    <name evidence="2" type="ORF">ERS008460_02777</name>
</gene>
<protein>
    <recommendedName>
        <fullName evidence="4">Type 1 fimbrial protein</fullName>
    </recommendedName>
</protein>
<proteinExistence type="predicted"/>
<keyword evidence="1" id="KW-1133">Transmembrane helix</keyword>
<reference evidence="3" key="1">
    <citation type="submission" date="2015-03" db="EMBL/GenBank/DDBJ databases">
        <authorList>
            <consortium name="Pathogen Informatics"/>
        </authorList>
    </citation>
    <scope>NUCLEOTIDE SEQUENCE [LARGE SCALE GENOMIC DNA]</scope>
    <source>
        <strain evidence="3">IP27925</strain>
    </source>
</reference>
<evidence type="ECO:0000256" key="1">
    <source>
        <dbReference type="SAM" id="Phobius"/>
    </source>
</evidence>
<dbReference type="AlphaFoldDB" id="A0A0T9UH01"/>
<evidence type="ECO:0000313" key="2">
    <source>
        <dbReference type="EMBL" id="CNL41000.1"/>
    </source>
</evidence>
<organism evidence="2 3">
    <name type="scientific">Yersinia aleksiciae</name>
    <dbReference type="NCBI Taxonomy" id="263819"/>
    <lineage>
        <taxon>Bacteria</taxon>
        <taxon>Pseudomonadati</taxon>
        <taxon>Pseudomonadota</taxon>
        <taxon>Gammaproteobacteria</taxon>
        <taxon>Enterobacterales</taxon>
        <taxon>Yersiniaceae</taxon>
        <taxon>Yersinia</taxon>
    </lineage>
</organism>
<accession>A0A0T9UH01</accession>
<feature type="transmembrane region" description="Helical" evidence="1">
    <location>
        <begin position="39"/>
        <end position="57"/>
    </location>
</feature>